<name>X0W5U4_9ZZZZ</name>
<evidence type="ECO:0000313" key="1">
    <source>
        <dbReference type="EMBL" id="GAG18677.1"/>
    </source>
</evidence>
<reference evidence="1" key="1">
    <citation type="journal article" date="2014" name="Front. Microbiol.">
        <title>High frequency of phylogenetically diverse reductive dehalogenase-homologous genes in deep subseafloor sedimentary metagenomes.</title>
        <authorList>
            <person name="Kawai M."/>
            <person name="Futagami T."/>
            <person name="Toyoda A."/>
            <person name="Takaki Y."/>
            <person name="Nishi S."/>
            <person name="Hori S."/>
            <person name="Arai W."/>
            <person name="Tsubouchi T."/>
            <person name="Morono Y."/>
            <person name="Uchiyama I."/>
            <person name="Ito T."/>
            <person name="Fujiyama A."/>
            <person name="Inagaki F."/>
            <person name="Takami H."/>
        </authorList>
    </citation>
    <scope>NUCLEOTIDE SEQUENCE</scope>
    <source>
        <strain evidence="1">Expedition CK06-06</strain>
    </source>
</reference>
<feature type="non-terminal residue" evidence="1">
    <location>
        <position position="256"/>
    </location>
</feature>
<gene>
    <name evidence="1" type="ORF">S01H1_58320</name>
</gene>
<proteinExistence type="predicted"/>
<protein>
    <submittedName>
        <fullName evidence="1">Uncharacterized protein</fullName>
    </submittedName>
</protein>
<accession>X0W5U4</accession>
<feature type="non-terminal residue" evidence="1">
    <location>
        <position position="1"/>
    </location>
</feature>
<sequence>SLTTDTTGDYVKDVADGTGIDGTATGEGSTYTPTFDATELDAITWSDNANASNAWTFNVSGTDHTMTAGNGLMTFSHDLTISGDDLFMGTNTDKFILVADGTNFNPVESTGDIIIDNTGASALQADVVDNAHINWVDIDNLDDEGTIIVADTTDTTSFVALWESATGSLAAKSDGALLYNAGTGLLTTNRFSASPTDAVMNSLANRIGFFRDTTSGTADGASVVGLFGGLATVINAESGNLALAGLSFSIANAEDV</sequence>
<comment type="caution">
    <text evidence="1">The sequence shown here is derived from an EMBL/GenBank/DDBJ whole genome shotgun (WGS) entry which is preliminary data.</text>
</comment>
<dbReference type="EMBL" id="BARS01038094">
    <property type="protein sequence ID" value="GAG18677.1"/>
    <property type="molecule type" value="Genomic_DNA"/>
</dbReference>
<dbReference type="AlphaFoldDB" id="X0W5U4"/>
<organism evidence="1">
    <name type="scientific">marine sediment metagenome</name>
    <dbReference type="NCBI Taxonomy" id="412755"/>
    <lineage>
        <taxon>unclassified sequences</taxon>
        <taxon>metagenomes</taxon>
        <taxon>ecological metagenomes</taxon>
    </lineage>
</organism>